<gene>
    <name evidence="4" type="ORF">MPDQ_001305</name>
</gene>
<evidence type="ECO:0000256" key="2">
    <source>
        <dbReference type="SAM" id="MobiDB-lite"/>
    </source>
</evidence>
<evidence type="ECO:0000313" key="4">
    <source>
        <dbReference type="EMBL" id="TQB69858.1"/>
    </source>
</evidence>
<reference evidence="4 5" key="1">
    <citation type="submission" date="2019-06" db="EMBL/GenBank/DDBJ databases">
        <title>Wine fermentation using esterase from Monascus purpureus.</title>
        <authorList>
            <person name="Geng C."/>
            <person name="Zhang Y."/>
        </authorList>
    </citation>
    <scope>NUCLEOTIDE SEQUENCE [LARGE SCALE GENOMIC DNA]</scope>
    <source>
        <strain evidence="4">HQ1</strain>
    </source>
</reference>
<accession>A0A507QMW3</accession>
<name>A0A507QMW3_MONPU</name>
<evidence type="ECO:0000256" key="1">
    <source>
        <dbReference type="ARBA" id="ARBA00011891"/>
    </source>
</evidence>
<dbReference type="PANTHER" id="PTHR28583">
    <property type="entry name" value="ACID AMIDASE"/>
    <property type="match status" value="1"/>
</dbReference>
<dbReference type="InterPro" id="IPR029130">
    <property type="entry name" value="Acid_ceramidase_N"/>
</dbReference>
<dbReference type="Proteomes" id="UP000319663">
    <property type="component" value="Unassembled WGS sequence"/>
</dbReference>
<comment type="caution">
    <text evidence="4">The sequence shown here is derived from an EMBL/GenBank/DDBJ whole genome shotgun (WGS) entry which is preliminary data.</text>
</comment>
<proteinExistence type="predicted"/>
<protein>
    <recommendedName>
        <fullName evidence="1">ceramidase</fullName>
        <ecNumber evidence="1">3.5.1.23</ecNumber>
    </recommendedName>
</protein>
<feature type="domain" description="Acid ceramidase N-terminal" evidence="3">
    <location>
        <begin position="13"/>
        <end position="73"/>
    </location>
</feature>
<organism evidence="4 5">
    <name type="scientific">Monascus purpureus</name>
    <name type="common">Red mold</name>
    <name type="synonym">Monascus anka</name>
    <dbReference type="NCBI Taxonomy" id="5098"/>
    <lineage>
        <taxon>Eukaryota</taxon>
        <taxon>Fungi</taxon>
        <taxon>Dikarya</taxon>
        <taxon>Ascomycota</taxon>
        <taxon>Pezizomycotina</taxon>
        <taxon>Eurotiomycetes</taxon>
        <taxon>Eurotiomycetidae</taxon>
        <taxon>Eurotiales</taxon>
        <taxon>Aspergillaceae</taxon>
        <taxon>Monascus</taxon>
    </lineage>
</organism>
<dbReference type="AlphaFoldDB" id="A0A507QMW3"/>
<dbReference type="Pfam" id="PF15508">
    <property type="entry name" value="NAAA-beta"/>
    <property type="match status" value="1"/>
</dbReference>
<keyword evidence="5" id="KW-1185">Reference proteome</keyword>
<dbReference type="STRING" id="5098.A0A507QMW3"/>
<dbReference type="EC" id="3.5.1.23" evidence="1"/>
<evidence type="ECO:0000259" key="3">
    <source>
        <dbReference type="Pfam" id="PF15508"/>
    </source>
</evidence>
<feature type="region of interest" description="Disordered" evidence="2">
    <location>
        <begin position="324"/>
        <end position="351"/>
    </location>
</feature>
<sequence length="429" mass="48422">MNDASAADAEGSAVPVFRIDLSLPPFERYVELAMRYRDQMRSLTGLFDELLISIHPSIPLGMVHWVARLCQRRLYADEETEELQGISRATGIEMYLLVSFNVVLDLLMGCTSGAVKLEYVRSPEVNKVLGTSITYVGFTGILTGVRRGLSVSLNFRPVHDPRKNVRYYFNHLLILLGRQQSISSLLRQCILHTPRQRSKSISPLSRREKLKEEHLAIWESIDDLVGRVAQMPTTAAYLTFSDGVTTVVMEKDYRSAVVRSSSSFIAVTNHDQQPDSASPETVADQRRRRTGLGVMSSEVQTVADLIEESTERLGCMQAKWDRKVRQATRAKKPENSTMDGTGSRFDPAGRTRASVRLRRKIDQAEGAQESQRSEDEADGIFAKQSEVIQWLSEYPVLNETTHYAAIMDPSEGKVAWVRRYLEPLFMDEI</sequence>
<dbReference type="EMBL" id="VIFY01000133">
    <property type="protein sequence ID" value="TQB69858.1"/>
    <property type="molecule type" value="Genomic_DNA"/>
</dbReference>
<dbReference type="PANTHER" id="PTHR28583:SF1">
    <property type="entry name" value="ACID CERAMIDASE"/>
    <property type="match status" value="1"/>
</dbReference>
<dbReference type="GO" id="GO:0017040">
    <property type="term" value="F:N-acylsphingosine amidohydrolase activity"/>
    <property type="evidence" value="ECO:0007669"/>
    <property type="project" value="UniProtKB-EC"/>
</dbReference>
<evidence type="ECO:0000313" key="5">
    <source>
        <dbReference type="Proteomes" id="UP000319663"/>
    </source>
</evidence>